<dbReference type="Proteomes" id="UP000237749">
    <property type="component" value="Unassembled WGS sequence"/>
</dbReference>
<reference evidence="2 3" key="1">
    <citation type="submission" date="2018-02" db="EMBL/GenBank/DDBJ databases">
        <title>Genomic Encyclopedia of Archaeal and Bacterial Type Strains, Phase II (KMG-II): from individual species to whole genera.</title>
        <authorList>
            <person name="Goeker M."/>
        </authorList>
    </citation>
    <scope>NUCLEOTIDE SEQUENCE [LARGE SCALE GENOMIC DNA]</scope>
    <source>
        <strain evidence="2 3">DSM 3808</strain>
    </source>
</reference>
<keyword evidence="1" id="KW-0812">Transmembrane</keyword>
<evidence type="ECO:0000256" key="1">
    <source>
        <dbReference type="SAM" id="Phobius"/>
    </source>
</evidence>
<feature type="transmembrane region" description="Helical" evidence="1">
    <location>
        <begin position="37"/>
        <end position="54"/>
    </location>
</feature>
<keyword evidence="1" id="KW-1133">Transmembrane helix</keyword>
<sequence length="165" mass="19501">MTEEQQKLYERKAELFVGENYGYYEKQWRGRMMQQNFCSWNWAAFFFPLYWLVYRKMYLEGFLFGVITLFAAIIPGSRLILHILVGIYANSYYRKRELKVLAQTRQLTEWEAIQYIKKLGGTSVLGIFAALLITVFVAFTGIILFPTGEKEINLQSVRYKTLMIQ</sequence>
<protein>
    <submittedName>
        <fullName evidence="2">Uncharacterized protein DUF2628</fullName>
    </submittedName>
</protein>
<accession>A0A2S6HXE0</accession>
<gene>
    <name evidence="2" type="ORF">BXY41_102359</name>
</gene>
<comment type="caution">
    <text evidence="2">The sequence shown here is derived from an EMBL/GenBank/DDBJ whole genome shotgun (WGS) entry which is preliminary data.</text>
</comment>
<dbReference type="AlphaFoldDB" id="A0A2S6HXE0"/>
<keyword evidence="1" id="KW-0472">Membrane</keyword>
<evidence type="ECO:0000313" key="3">
    <source>
        <dbReference type="Proteomes" id="UP000237749"/>
    </source>
</evidence>
<feature type="transmembrane region" description="Helical" evidence="1">
    <location>
        <begin position="124"/>
        <end position="145"/>
    </location>
</feature>
<dbReference type="InterPro" id="IPR024399">
    <property type="entry name" value="DUF2628"/>
</dbReference>
<dbReference type="OrthoDB" id="6691119at2"/>
<organism evidence="2 3">
    <name type="scientific">Lacrimispora xylanisolvens</name>
    <dbReference type="NCBI Taxonomy" id="384636"/>
    <lineage>
        <taxon>Bacteria</taxon>
        <taxon>Bacillati</taxon>
        <taxon>Bacillota</taxon>
        <taxon>Clostridia</taxon>
        <taxon>Lachnospirales</taxon>
        <taxon>Lachnospiraceae</taxon>
        <taxon>Lacrimispora</taxon>
    </lineage>
</organism>
<dbReference type="EMBL" id="PTJA01000002">
    <property type="protein sequence ID" value="PPK82669.1"/>
    <property type="molecule type" value="Genomic_DNA"/>
</dbReference>
<evidence type="ECO:0000313" key="2">
    <source>
        <dbReference type="EMBL" id="PPK82669.1"/>
    </source>
</evidence>
<feature type="transmembrane region" description="Helical" evidence="1">
    <location>
        <begin position="66"/>
        <end position="89"/>
    </location>
</feature>
<dbReference type="Pfam" id="PF10947">
    <property type="entry name" value="DUF2628"/>
    <property type="match status" value="1"/>
</dbReference>
<dbReference type="RefSeq" id="WP_104435372.1">
    <property type="nucleotide sequence ID" value="NZ_PTJA01000002.1"/>
</dbReference>
<proteinExistence type="predicted"/>
<keyword evidence="3" id="KW-1185">Reference proteome</keyword>
<name>A0A2S6HXE0_9FIRM</name>